<sequence>MDYKRSAAGLPRRMLARLLCCVAAGALLVLLGTPAHAAIADKRNDYNSDGISDIAGVNGTSGCLYRWLGNGSGGFAAGVQLGCGWGPYQQSLSGPGDLNGDGVGDLVAVNSASNCLYRWYGNGSGGFGAGTQIGCGWAPYIASLAGAGDLNNDGDGDLVAVNSGNGCLYRWLGNGSGGFGAGTQIGCGWAPYSGYVSGGGDINGDGNADLVAINSGNDCLYRWYGNGGGGFGAGAQIGCGWAPYQLASSFSGMGNIGGGTAGDIVAINSGNGCLYRWLGNGSGGYGAGTQIGCGWAPYWLAA</sequence>
<dbReference type="Gene3D" id="2.40.128.340">
    <property type="match status" value="1"/>
</dbReference>
<keyword evidence="1 2" id="KW-0732">Signal</keyword>
<organism evidence="3 4">
    <name type="scientific">Streptomyces roseirectus</name>
    <dbReference type="NCBI Taxonomy" id="2768066"/>
    <lineage>
        <taxon>Bacteria</taxon>
        <taxon>Bacillati</taxon>
        <taxon>Actinomycetota</taxon>
        <taxon>Actinomycetes</taxon>
        <taxon>Kitasatosporales</taxon>
        <taxon>Streptomycetaceae</taxon>
        <taxon>Streptomyces</taxon>
    </lineage>
</organism>
<dbReference type="EMBL" id="CP060828">
    <property type="protein sequence ID" value="QNP68196.1"/>
    <property type="molecule type" value="Genomic_DNA"/>
</dbReference>
<evidence type="ECO:0000313" key="3">
    <source>
        <dbReference type="EMBL" id="QNP68196.1"/>
    </source>
</evidence>
<dbReference type="PANTHER" id="PTHR46580">
    <property type="entry name" value="SENSOR KINASE-RELATED"/>
    <property type="match status" value="1"/>
</dbReference>
<feature type="signal peptide" evidence="2">
    <location>
        <begin position="1"/>
        <end position="37"/>
    </location>
</feature>
<dbReference type="RefSeq" id="WP_187745239.1">
    <property type="nucleotide sequence ID" value="NZ_CP060828.1"/>
</dbReference>
<accession>A0A7H0I5Y0</accession>
<dbReference type="Proteomes" id="UP000516052">
    <property type="component" value="Chromosome"/>
</dbReference>
<evidence type="ECO:0000256" key="2">
    <source>
        <dbReference type="SAM" id="SignalP"/>
    </source>
</evidence>
<gene>
    <name evidence="3" type="ORF">IAG44_01090</name>
</gene>
<dbReference type="Gene3D" id="2.130.10.130">
    <property type="entry name" value="Integrin alpha, N-terminal"/>
    <property type="match status" value="1"/>
</dbReference>
<dbReference type="Pfam" id="PF13517">
    <property type="entry name" value="FG-GAP_3"/>
    <property type="match status" value="2"/>
</dbReference>
<name>A0A7H0I5Y0_9ACTN</name>
<keyword evidence="4" id="KW-1185">Reference proteome</keyword>
<evidence type="ECO:0000313" key="4">
    <source>
        <dbReference type="Proteomes" id="UP000516052"/>
    </source>
</evidence>
<dbReference type="SUPFAM" id="SSF69318">
    <property type="entry name" value="Integrin alpha N-terminal domain"/>
    <property type="match status" value="1"/>
</dbReference>
<dbReference type="AlphaFoldDB" id="A0A7H0I5Y0"/>
<protein>
    <submittedName>
        <fullName evidence="3">VCBS repeat-containing protein</fullName>
    </submittedName>
</protein>
<feature type="chain" id="PRO_5028909300" evidence="2">
    <location>
        <begin position="38"/>
        <end position="302"/>
    </location>
</feature>
<reference evidence="3 4" key="1">
    <citation type="submission" date="2020-08" db="EMBL/GenBank/DDBJ databases">
        <title>A novel species.</title>
        <authorList>
            <person name="Gao J."/>
        </authorList>
    </citation>
    <scope>NUCLEOTIDE SEQUENCE [LARGE SCALE GENOMIC DNA]</scope>
    <source>
        <strain evidence="3 4">CRXT-G-22</strain>
    </source>
</reference>
<evidence type="ECO:0000256" key="1">
    <source>
        <dbReference type="ARBA" id="ARBA00022729"/>
    </source>
</evidence>
<dbReference type="KEGG" id="sroi:IAG44_01090"/>
<dbReference type="InterPro" id="IPR028994">
    <property type="entry name" value="Integrin_alpha_N"/>
</dbReference>
<dbReference type="InterPro" id="IPR013517">
    <property type="entry name" value="FG-GAP"/>
</dbReference>
<proteinExistence type="predicted"/>